<dbReference type="SUPFAM" id="SSF144091">
    <property type="entry name" value="Rhomboid-like"/>
    <property type="match status" value="1"/>
</dbReference>
<feature type="domain" description="Peptidase S54 rhomboid" evidence="6">
    <location>
        <begin position="41"/>
        <end position="150"/>
    </location>
</feature>
<dbReference type="GO" id="GO:0004252">
    <property type="term" value="F:serine-type endopeptidase activity"/>
    <property type="evidence" value="ECO:0007669"/>
    <property type="project" value="InterPro"/>
</dbReference>
<keyword evidence="2 5" id="KW-0812">Transmembrane</keyword>
<feature type="transmembrane region" description="Helical" evidence="5">
    <location>
        <begin position="103"/>
        <end position="125"/>
    </location>
</feature>
<protein>
    <submittedName>
        <fullName evidence="7">Rhombosortase</fullName>
        <ecNumber evidence="7">3.4.21.-</ecNumber>
    </submittedName>
</protein>
<evidence type="ECO:0000313" key="8">
    <source>
        <dbReference type="Proteomes" id="UP000648239"/>
    </source>
</evidence>
<dbReference type="InterPro" id="IPR035952">
    <property type="entry name" value="Rhomboid-like_sf"/>
</dbReference>
<evidence type="ECO:0000256" key="1">
    <source>
        <dbReference type="ARBA" id="ARBA00004141"/>
    </source>
</evidence>
<dbReference type="Proteomes" id="UP000648239">
    <property type="component" value="Unassembled WGS sequence"/>
</dbReference>
<gene>
    <name evidence="7" type="primary">rrtA</name>
    <name evidence="7" type="ORF">IFK94_07725</name>
</gene>
<dbReference type="NCBIfam" id="TIGR03902">
    <property type="entry name" value="rhom_GG_sort"/>
    <property type="match status" value="1"/>
</dbReference>
<feature type="transmembrane region" description="Helical" evidence="5">
    <location>
        <begin position="168"/>
        <end position="189"/>
    </location>
</feature>
<accession>A0A8J6Y0C5</accession>
<comment type="caution">
    <text evidence="7">The sequence shown here is derived from an EMBL/GenBank/DDBJ whole genome shotgun (WGS) entry which is preliminary data.</text>
</comment>
<proteinExistence type="predicted"/>
<dbReference type="InterPro" id="IPR022764">
    <property type="entry name" value="Peptidase_S54_rhomboid_dom"/>
</dbReference>
<dbReference type="AlphaFoldDB" id="A0A8J6Y0C5"/>
<dbReference type="EC" id="3.4.21.-" evidence="7"/>
<dbReference type="EMBL" id="JACXWD010000020">
    <property type="protein sequence ID" value="MBD3867997.1"/>
    <property type="molecule type" value="Genomic_DNA"/>
</dbReference>
<evidence type="ECO:0000259" key="6">
    <source>
        <dbReference type="Pfam" id="PF01694"/>
    </source>
</evidence>
<evidence type="ECO:0000256" key="5">
    <source>
        <dbReference type="SAM" id="Phobius"/>
    </source>
</evidence>
<name>A0A8J6Y0C5_9BACT</name>
<sequence>MSIRSGLPWRTLSLAAVALVAAALPGSLELLELNREAVAGGQIWRLVTGHLVHGSLYHLGLDLAAWVLAGLLFEPALGRRYWTVLAIAAVCIDAGFLFLQPDLAAYCGLSGILNGIMVAGTMALWRSARQRGTTGPSALYLLVLLGILGKIALEGIGGTPLFSEIDRLGAIPVPMAHALGALGAVLVIGRTRLPAAENLIIYA</sequence>
<evidence type="ECO:0000313" key="7">
    <source>
        <dbReference type="EMBL" id="MBD3867997.1"/>
    </source>
</evidence>
<organism evidence="7 8">
    <name type="scientific">Candidatus Polarisedimenticola svalbardensis</name>
    <dbReference type="NCBI Taxonomy" id="2886004"/>
    <lineage>
        <taxon>Bacteria</taxon>
        <taxon>Pseudomonadati</taxon>
        <taxon>Acidobacteriota</taxon>
        <taxon>Candidatus Polarisedimenticolia</taxon>
        <taxon>Candidatus Polarisedimenticolales</taxon>
        <taxon>Candidatus Polarisedimenticolaceae</taxon>
        <taxon>Candidatus Polarisedimenticola</taxon>
    </lineage>
</organism>
<dbReference type="InterPro" id="IPR023826">
    <property type="entry name" value="Rhom-like_SP_proteobac"/>
</dbReference>
<keyword evidence="7" id="KW-0378">Hydrolase</keyword>
<feature type="transmembrane region" description="Helical" evidence="5">
    <location>
        <begin position="54"/>
        <end position="73"/>
    </location>
</feature>
<reference evidence="7 8" key="1">
    <citation type="submission" date="2020-08" db="EMBL/GenBank/DDBJ databases">
        <title>Acidobacteriota in marine sediments use diverse sulfur dissimilation pathways.</title>
        <authorList>
            <person name="Wasmund K."/>
        </authorList>
    </citation>
    <scope>NUCLEOTIDE SEQUENCE [LARGE SCALE GENOMIC DNA]</scope>
    <source>
        <strain evidence="7">MAG AM4</strain>
    </source>
</reference>
<dbReference type="Gene3D" id="1.20.1540.10">
    <property type="entry name" value="Rhomboid-like"/>
    <property type="match status" value="1"/>
</dbReference>
<evidence type="ECO:0000256" key="2">
    <source>
        <dbReference type="ARBA" id="ARBA00022692"/>
    </source>
</evidence>
<dbReference type="Pfam" id="PF01694">
    <property type="entry name" value="Rhomboid"/>
    <property type="match status" value="1"/>
</dbReference>
<keyword evidence="3 5" id="KW-1133">Transmembrane helix</keyword>
<keyword evidence="4 5" id="KW-0472">Membrane</keyword>
<evidence type="ECO:0000256" key="4">
    <source>
        <dbReference type="ARBA" id="ARBA00023136"/>
    </source>
</evidence>
<evidence type="ECO:0000256" key="3">
    <source>
        <dbReference type="ARBA" id="ARBA00022989"/>
    </source>
</evidence>
<comment type="subcellular location">
    <subcellularLocation>
        <location evidence="1">Membrane</location>
        <topology evidence="1">Multi-pass membrane protein</topology>
    </subcellularLocation>
</comment>
<dbReference type="GO" id="GO:0016020">
    <property type="term" value="C:membrane"/>
    <property type="evidence" value="ECO:0007669"/>
    <property type="project" value="UniProtKB-SubCell"/>
</dbReference>
<feature type="transmembrane region" description="Helical" evidence="5">
    <location>
        <begin position="137"/>
        <end position="156"/>
    </location>
</feature>
<feature type="transmembrane region" description="Helical" evidence="5">
    <location>
        <begin position="80"/>
        <end position="97"/>
    </location>
</feature>